<comment type="caution">
    <text evidence="3">The sequence shown here is derived from an EMBL/GenBank/DDBJ whole genome shotgun (WGS) entry which is preliminary data.</text>
</comment>
<keyword evidence="4" id="KW-1185">Reference proteome</keyword>
<keyword evidence="2" id="KW-0732">Signal</keyword>
<protein>
    <submittedName>
        <fullName evidence="3">Uncharacterized protein</fullName>
    </submittedName>
</protein>
<reference evidence="3" key="1">
    <citation type="submission" date="2021-03" db="EMBL/GenBank/DDBJ databases">
        <authorList>
            <person name="Bekaert M."/>
        </authorList>
    </citation>
    <scope>NUCLEOTIDE SEQUENCE</scope>
</reference>
<name>A0A8S3UP68_MYTED</name>
<dbReference type="EMBL" id="CAJPWZ010002688">
    <property type="protein sequence ID" value="CAG2242953.1"/>
    <property type="molecule type" value="Genomic_DNA"/>
</dbReference>
<dbReference type="Proteomes" id="UP000683360">
    <property type="component" value="Unassembled WGS sequence"/>
</dbReference>
<evidence type="ECO:0000256" key="1">
    <source>
        <dbReference type="SAM" id="MobiDB-lite"/>
    </source>
</evidence>
<evidence type="ECO:0000313" key="3">
    <source>
        <dbReference type="EMBL" id="CAG2242953.1"/>
    </source>
</evidence>
<accession>A0A8S3UP68</accession>
<gene>
    <name evidence="3" type="ORF">MEDL_55108</name>
</gene>
<dbReference type="AlphaFoldDB" id="A0A8S3UP68"/>
<evidence type="ECO:0000256" key="2">
    <source>
        <dbReference type="SAM" id="SignalP"/>
    </source>
</evidence>
<feature type="region of interest" description="Disordered" evidence="1">
    <location>
        <begin position="165"/>
        <end position="187"/>
    </location>
</feature>
<feature type="signal peptide" evidence="2">
    <location>
        <begin position="1"/>
        <end position="20"/>
    </location>
</feature>
<proteinExistence type="predicted"/>
<dbReference type="OrthoDB" id="6190149at2759"/>
<organism evidence="3 4">
    <name type="scientific">Mytilus edulis</name>
    <name type="common">Blue mussel</name>
    <dbReference type="NCBI Taxonomy" id="6550"/>
    <lineage>
        <taxon>Eukaryota</taxon>
        <taxon>Metazoa</taxon>
        <taxon>Spiralia</taxon>
        <taxon>Lophotrochozoa</taxon>
        <taxon>Mollusca</taxon>
        <taxon>Bivalvia</taxon>
        <taxon>Autobranchia</taxon>
        <taxon>Pteriomorphia</taxon>
        <taxon>Mytilida</taxon>
        <taxon>Mytiloidea</taxon>
        <taxon>Mytilidae</taxon>
        <taxon>Mytilinae</taxon>
        <taxon>Mytilus</taxon>
    </lineage>
</organism>
<feature type="chain" id="PRO_5035851667" evidence="2">
    <location>
        <begin position="21"/>
        <end position="187"/>
    </location>
</feature>
<evidence type="ECO:0000313" key="4">
    <source>
        <dbReference type="Proteomes" id="UP000683360"/>
    </source>
</evidence>
<sequence>MWFGIVLFITVSISFKLTESLSSTDRFDVQQERRMAGNLTSVTVILARSRIECTVKCLENADCCMSSYNRNTNACTIDKSGCCDVITGQADDTDIMIKIEKTFTLNNNIRMSVLQVTLDMIEKDSSAISGQKGQISRRNALGNIFENVNHAEIIDKTLKELNISNSDNDSEEKKNHSECCVQDEATI</sequence>